<dbReference type="Pfam" id="PF00589">
    <property type="entry name" value="Phage_integrase"/>
    <property type="match status" value="1"/>
</dbReference>
<evidence type="ECO:0000256" key="1">
    <source>
        <dbReference type="ARBA" id="ARBA00008857"/>
    </source>
</evidence>
<dbReference type="EMBL" id="BK032645">
    <property type="protein sequence ID" value="DAF52964.1"/>
    <property type="molecule type" value="Genomic_DNA"/>
</dbReference>
<dbReference type="CDD" id="cd01189">
    <property type="entry name" value="INT_ICEBs1_C_like"/>
    <property type="match status" value="1"/>
</dbReference>
<dbReference type="PANTHER" id="PTHR30349:SF91">
    <property type="entry name" value="INTA PROTEIN"/>
    <property type="match status" value="1"/>
</dbReference>
<name>A0A8S5SPJ2_9VIRU</name>
<accession>A0A8S5SPJ2</accession>
<dbReference type="Pfam" id="PF14659">
    <property type="entry name" value="Phage_int_SAM_3"/>
    <property type="match status" value="1"/>
</dbReference>
<dbReference type="InterPro" id="IPR004107">
    <property type="entry name" value="Integrase_SAM-like_N"/>
</dbReference>
<dbReference type="InterPro" id="IPR050090">
    <property type="entry name" value="Tyrosine_recombinase_XerCD"/>
</dbReference>
<dbReference type="PROSITE" id="PS51900">
    <property type="entry name" value="CB"/>
    <property type="match status" value="1"/>
</dbReference>
<keyword evidence="3 5" id="KW-0238">DNA-binding</keyword>
<dbReference type="InterPro" id="IPR010998">
    <property type="entry name" value="Integrase_recombinase_N"/>
</dbReference>
<evidence type="ECO:0000259" key="7">
    <source>
        <dbReference type="PROSITE" id="PS51900"/>
    </source>
</evidence>
<evidence type="ECO:0000259" key="6">
    <source>
        <dbReference type="PROSITE" id="PS51898"/>
    </source>
</evidence>
<sequence>MQNGSLRKVGNTYYARIYVEDQFGRRKRRELSLHTNNKKAAQKALNELLYEYEHGSGVMEKMLLSDHIVKWLAHIQPDLSPTSYRDYEMILMRHVSPILGHIYLDKLKAIHLQDYYDLKRKTLSPSTVNKHHRIIKKMLQDALNLSLISVNPAEHVTPPKVPYANTGVGLTTKDAVALLAAVQNTDFELPCLLATLCGLRRGEICGLRWQDIDFERSTLSVRQNLVRVGGKLIFKTPKSVTSNRTISIPEMVRASLLERRRRVATQKLYYGINYIDNDLVICNVVGECINPDWLSRQMDKYLKTAGLAHIRFHDLRHTNATMMLEAGVPLKVASERLGHSSIQITADLYSHVTTSVDQEASKKIEQALNQPQMGGNMGVLG</sequence>
<organism evidence="8">
    <name type="scientific">Phage sp. ctPjm15</name>
    <dbReference type="NCBI Taxonomy" id="2828006"/>
    <lineage>
        <taxon>Viruses</taxon>
    </lineage>
</organism>
<dbReference type="InterPro" id="IPR013762">
    <property type="entry name" value="Integrase-like_cat_sf"/>
</dbReference>
<evidence type="ECO:0000256" key="2">
    <source>
        <dbReference type="ARBA" id="ARBA00022908"/>
    </source>
</evidence>
<evidence type="ECO:0000256" key="3">
    <source>
        <dbReference type="ARBA" id="ARBA00023125"/>
    </source>
</evidence>
<evidence type="ECO:0000256" key="5">
    <source>
        <dbReference type="PROSITE-ProRule" id="PRU01248"/>
    </source>
</evidence>
<dbReference type="Gene3D" id="1.10.150.130">
    <property type="match status" value="1"/>
</dbReference>
<dbReference type="InterPro" id="IPR011010">
    <property type="entry name" value="DNA_brk_join_enz"/>
</dbReference>
<feature type="domain" description="Core-binding (CB)" evidence="7">
    <location>
        <begin position="62"/>
        <end position="143"/>
    </location>
</feature>
<dbReference type="SUPFAM" id="SSF56349">
    <property type="entry name" value="DNA breaking-rejoining enzymes"/>
    <property type="match status" value="1"/>
</dbReference>
<dbReference type="Gene3D" id="1.10.443.10">
    <property type="entry name" value="Intergrase catalytic core"/>
    <property type="match status" value="1"/>
</dbReference>
<evidence type="ECO:0000313" key="8">
    <source>
        <dbReference type="EMBL" id="DAF52964.1"/>
    </source>
</evidence>
<keyword evidence="2" id="KW-0229">DNA integration</keyword>
<dbReference type="GO" id="GO:0006310">
    <property type="term" value="P:DNA recombination"/>
    <property type="evidence" value="ECO:0007669"/>
    <property type="project" value="UniProtKB-KW"/>
</dbReference>
<dbReference type="GO" id="GO:0003677">
    <property type="term" value="F:DNA binding"/>
    <property type="evidence" value="ECO:0007669"/>
    <property type="project" value="UniProtKB-UniRule"/>
</dbReference>
<reference evidence="8" key="1">
    <citation type="journal article" date="2021" name="Proc. Natl. Acad. Sci. U.S.A.">
        <title>A Catalog of Tens of Thousands of Viruses from Human Metagenomes Reveals Hidden Associations with Chronic Diseases.</title>
        <authorList>
            <person name="Tisza M.J."/>
            <person name="Buck C.B."/>
        </authorList>
    </citation>
    <scope>NUCLEOTIDE SEQUENCE</scope>
    <source>
        <strain evidence="8">CtPjm15</strain>
    </source>
</reference>
<dbReference type="PANTHER" id="PTHR30349">
    <property type="entry name" value="PHAGE INTEGRASE-RELATED"/>
    <property type="match status" value="1"/>
</dbReference>
<dbReference type="GO" id="GO:0015074">
    <property type="term" value="P:DNA integration"/>
    <property type="evidence" value="ECO:0007669"/>
    <property type="project" value="UniProtKB-KW"/>
</dbReference>
<comment type="similarity">
    <text evidence="1">Belongs to the 'phage' integrase family.</text>
</comment>
<feature type="domain" description="Tyr recombinase" evidence="6">
    <location>
        <begin position="165"/>
        <end position="363"/>
    </location>
</feature>
<dbReference type="InterPro" id="IPR002104">
    <property type="entry name" value="Integrase_catalytic"/>
</dbReference>
<dbReference type="PROSITE" id="PS51898">
    <property type="entry name" value="TYR_RECOMBINASE"/>
    <property type="match status" value="1"/>
</dbReference>
<proteinExistence type="inferred from homology"/>
<evidence type="ECO:0000256" key="4">
    <source>
        <dbReference type="ARBA" id="ARBA00023172"/>
    </source>
</evidence>
<keyword evidence="4" id="KW-0233">DNA recombination</keyword>
<dbReference type="InterPro" id="IPR044068">
    <property type="entry name" value="CB"/>
</dbReference>
<protein>
    <submittedName>
        <fullName evidence="8">Integrase</fullName>
    </submittedName>
</protein>